<feature type="domain" description="DUF4371" evidence="3">
    <location>
        <begin position="212"/>
        <end position="405"/>
    </location>
</feature>
<sequence>MADNRKYDSGAQKRRKRKEKEHRAKEATNKMPKLTGFFKAVSGDGAEISLSPAPQTLSYANTGTKIPPEPLTVTESVAGLASVESESVEAGSSSADGKTTVDPYSTDPAHWGEIDESVRAYWAERGPESCQNMNVGFQASERVYKHQKRHFSKSHFKRKMLNGEHIERPWLLYSPSTGAAFCFACRIFSNANTQSNFETVSVTGTASGRIDTELQKQFESECSYWTEVLRRVVSVVKFLAERGLALRGASDKFGRTDNGNYLGILELISEFDPFLKSHIEKYGNAGSGKPSYLSSQTCEEFIQLMGDRVLSEIVSEVKMAKYFSISVDPTPDVAHVDQLTFVLRYVSPEGHSQERFLKFLPIESHTGEALCASVLKVLEEMGIDIANCRGQCYDDAANMSGVYKGLQARMKELNPLVEWVPCAAHTLNLVGVNSVNCCFETADFFQFVQNLFNFCSKSTARWKVVTDGLQPNANKRIETLKSLSNTGWAAHADATQAVHINYLETAFMCTFWHSILQRFEKASAALQSVELDLCTAVDLVGSLREYIGGLRDQFDRFESQAKKLSPTVSQAYRVTGRRSKTPKTFFGESATSEVDLSAQQKFSTSVFILVVVDRLLSEINRRYIAYDNLNNTFGFLNNFSGVTVPELRNKASHLQSKYSADLEMDFVEEIVQFKDFIRDKGITSAPLLLQFIREKKRQDIFPNVDIAFRLYLTFPVTNASGERSFSKLKIVKNRLKSTMGQERLNHLALMSIESGLVRKLDFSDLVKEFAAKKIKKSGQLFKFHIRLRLKCLITLSLITERAWCYWLGQWCPNFLT</sequence>
<dbReference type="Ensembl" id="ENSPLAT00000014114.1">
    <property type="protein sequence ID" value="ENSPLAP00000001816.1"/>
    <property type="gene ID" value="ENSPLAG00000002947.1"/>
</dbReference>
<dbReference type="InterPro" id="IPR008906">
    <property type="entry name" value="HATC_C_dom"/>
</dbReference>
<evidence type="ECO:0000256" key="1">
    <source>
        <dbReference type="SAM" id="MobiDB-lite"/>
    </source>
</evidence>
<accession>A0A3B3TND5</accession>
<evidence type="ECO:0008006" key="6">
    <source>
        <dbReference type="Google" id="ProtNLM"/>
    </source>
</evidence>
<dbReference type="Pfam" id="PF05699">
    <property type="entry name" value="Dimer_Tnp_hAT"/>
    <property type="match status" value="1"/>
</dbReference>
<reference evidence="4" key="2">
    <citation type="submission" date="2025-09" db="UniProtKB">
        <authorList>
            <consortium name="Ensembl"/>
        </authorList>
    </citation>
    <scope>IDENTIFICATION</scope>
</reference>
<evidence type="ECO:0000259" key="3">
    <source>
        <dbReference type="Pfam" id="PF14291"/>
    </source>
</evidence>
<evidence type="ECO:0000313" key="4">
    <source>
        <dbReference type="Ensembl" id="ENSPLAP00000001816.1"/>
    </source>
</evidence>
<dbReference type="SUPFAM" id="SSF53098">
    <property type="entry name" value="Ribonuclease H-like"/>
    <property type="match status" value="1"/>
</dbReference>
<dbReference type="GO" id="GO:0046983">
    <property type="term" value="F:protein dimerization activity"/>
    <property type="evidence" value="ECO:0007669"/>
    <property type="project" value="InterPro"/>
</dbReference>
<organism evidence="4 5">
    <name type="scientific">Poecilia latipinna</name>
    <name type="common">sailfin molly</name>
    <dbReference type="NCBI Taxonomy" id="48699"/>
    <lineage>
        <taxon>Eukaryota</taxon>
        <taxon>Metazoa</taxon>
        <taxon>Chordata</taxon>
        <taxon>Craniata</taxon>
        <taxon>Vertebrata</taxon>
        <taxon>Euteleostomi</taxon>
        <taxon>Actinopterygii</taxon>
        <taxon>Neopterygii</taxon>
        <taxon>Teleostei</taxon>
        <taxon>Neoteleostei</taxon>
        <taxon>Acanthomorphata</taxon>
        <taxon>Ovalentaria</taxon>
        <taxon>Atherinomorphae</taxon>
        <taxon>Cyprinodontiformes</taxon>
        <taxon>Poeciliidae</taxon>
        <taxon>Poeciliinae</taxon>
        <taxon>Poecilia</taxon>
    </lineage>
</organism>
<evidence type="ECO:0000313" key="5">
    <source>
        <dbReference type="Proteomes" id="UP000261500"/>
    </source>
</evidence>
<feature type="region of interest" description="Disordered" evidence="1">
    <location>
        <begin position="1"/>
        <end position="32"/>
    </location>
</feature>
<feature type="domain" description="HAT C-terminal dimerisation" evidence="2">
    <location>
        <begin position="695"/>
        <end position="754"/>
    </location>
</feature>
<dbReference type="GeneTree" id="ENSGT00940000154356"/>
<dbReference type="InterPro" id="IPR012337">
    <property type="entry name" value="RNaseH-like_sf"/>
</dbReference>
<proteinExistence type="predicted"/>
<dbReference type="PANTHER" id="PTHR45749:SF23">
    <property type="entry name" value="ZINC FINGER MYM-TYPE PROTEIN 1-LIKE"/>
    <property type="match status" value="1"/>
</dbReference>
<keyword evidence="5" id="KW-1185">Reference proteome</keyword>
<reference evidence="4" key="1">
    <citation type="submission" date="2025-08" db="UniProtKB">
        <authorList>
            <consortium name="Ensembl"/>
        </authorList>
    </citation>
    <scope>IDENTIFICATION</scope>
</reference>
<feature type="compositionally biased region" description="Polar residues" evidence="1">
    <location>
        <begin position="52"/>
        <end position="64"/>
    </location>
</feature>
<feature type="region of interest" description="Disordered" evidence="1">
    <location>
        <begin position="51"/>
        <end position="70"/>
    </location>
</feature>
<dbReference type="STRING" id="48699.ENSPLAP00000001816"/>
<protein>
    <recommendedName>
        <fullName evidence="6">TTF-type domain-containing protein</fullName>
    </recommendedName>
</protein>
<feature type="compositionally biased region" description="Low complexity" evidence="1">
    <location>
        <begin position="84"/>
        <end position="95"/>
    </location>
</feature>
<dbReference type="InterPro" id="IPR025398">
    <property type="entry name" value="DUF4371"/>
</dbReference>
<evidence type="ECO:0000259" key="2">
    <source>
        <dbReference type="Pfam" id="PF05699"/>
    </source>
</evidence>
<dbReference type="Pfam" id="PF14291">
    <property type="entry name" value="DUF4371"/>
    <property type="match status" value="1"/>
</dbReference>
<dbReference type="PANTHER" id="PTHR45749">
    <property type="match status" value="1"/>
</dbReference>
<dbReference type="AlphaFoldDB" id="A0A3B3TND5"/>
<feature type="region of interest" description="Disordered" evidence="1">
    <location>
        <begin position="84"/>
        <end position="109"/>
    </location>
</feature>
<dbReference type="Proteomes" id="UP000261500">
    <property type="component" value="Unplaced"/>
</dbReference>
<name>A0A3B3TND5_9TELE</name>